<proteinExistence type="predicted"/>
<evidence type="ECO:0000256" key="5">
    <source>
        <dbReference type="ARBA" id="ARBA00023043"/>
    </source>
</evidence>
<evidence type="ECO:0000313" key="11">
    <source>
        <dbReference type="RefSeq" id="XP_010463441.1"/>
    </source>
</evidence>
<evidence type="ECO:0000256" key="6">
    <source>
        <dbReference type="ARBA" id="ARBA00023136"/>
    </source>
</evidence>
<evidence type="ECO:0000256" key="4">
    <source>
        <dbReference type="ARBA" id="ARBA00022989"/>
    </source>
</evidence>
<evidence type="ECO:0000256" key="2">
    <source>
        <dbReference type="ARBA" id="ARBA00022692"/>
    </source>
</evidence>
<feature type="transmembrane region" description="Helical" evidence="8">
    <location>
        <begin position="70"/>
        <end position="89"/>
    </location>
</feature>
<feature type="region of interest" description="Disordered" evidence="7">
    <location>
        <begin position="161"/>
        <end position="188"/>
    </location>
</feature>
<keyword evidence="6 8" id="KW-0472">Membrane</keyword>
<sequence>MWKVAIWLCFLLNYQDGPWKGKSTVGNTAAFKVCAICNNMALFTSLSIVILFVSIIPYQRKPLKKLLVATHRMMWVSVGFIATAYVAASRVTIPHFPRSRWLFPAIVSIAGGSLTVLFSYLGVETISHWFKKMHRVRGGLPVCFIKKTCVRDIPPITRASSDHTHTMPSLARTSSDLTTSEGSGYFTY</sequence>
<dbReference type="Pfam" id="PF13962">
    <property type="entry name" value="PGG"/>
    <property type="match status" value="1"/>
</dbReference>
<dbReference type="InterPro" id="IPR026961">
    <property type="entry name" value="PGG_dom"/>
</dbReference>
<evidence type="ECO:0000256" key="1">
    <source>
        <dbReference type="ARBA" id="ARBA00004141"/>
    </source>
</evidence>
<comment type="subcellular location">
    <subcellularLocation>
        <location evidence="1">Membrane</location>
        <topology evidence="1">Multi-pass membrane protein</topology>
    </subcellularLocation>
</comment>
<keyword evidence="3" id="KW-0677">Repeat</keyword>
<name>A0ABM0VZ51_CAMSA</name>
<feature type="compositionally biased region" description="Polar residues" evidence="7">
    <location>
        <begin position="171"/>
        <end position="182"/>
    </location>
</feature>
<evidence type="ECO:0000259" key="9">
    <source>
        <dbReference type="Pfam" id="PF13962"/>
    </source>
</evidence>
<keyword evidence="4 8" id="KW-1133">Transmembrane helix</keyword>
<evidence type="ECO:0000256" key="7">
    <source>
        <dbReference type="SAM" id="MobiDB-lite"/>
    </source>
</evidence>
<reference evidence="10" key="1">
    <citation type="journal article" date="2014" name="Nat. Commun.">
        <title>The emerging biofuel crop Camelina sativa retains a highly undifferentiated hexaploid genome structure.</title>
        <authorList>
            <person name="Kagale S."/>
            <person name="Koh C."/>
            <person name="Nixon J."/>
            <person name="Bollina V."/>
            <person name="Clarke W.E."/>
            <person name="Tuteja R."/>
            <person name="Spillane C."/>
            <person name="Robinson S.J."/>
            <person name="Links M.G."/>
            <person name="Clarke C."/>
            <person name="Higgins E.E."/>
            <person name="Huebert T."/>
            <person name="Sharpe A.G."/>
            <person name="Parkin I.A."/>
        </authorList>
    </citation>
    <scope>NUCLEOTIDE SEQUENCE [LARGE SCALE GENOMIC DNA]</scope>
    <source>
        <strain evidence="10">cv. DH55</strain>
    </source>
</reference>
<dbReference type="GeneID" id="104744121"/>
<dbReference type="RefSeq" id="XP_010463441.1">
    <property type="nucleotide sequence ID" value="XM_010465139.1"/>
</dbReference>
<organism evidence="10 11">
    <name type="scientific">Camelina sativa</name>
    <name type="common">False flax</name>
    <name type="synonym">Myagrum sativum</name>
    <dbReference type="NCBI Taxonomy" id="90675"/>
    <lineage>
        <taxon>Eukaryota</taxon>
        <taxon>Viridiplantae</taxon>
        <taxon>Streptophyta</taxon>
        <taxon>Embryophyta</taxon>
        <taxon>Tracheophyta</taxon>
        <taxon>Spermatophyta</taxon>
        <taxon>Magnoliopsida</taxon>
        <taxon>eudicotyledons</taxon>
        <taxon>Gunneridae</taxon>
        <taxon>Pentapetalae</taxon>
        <taxon>rosids</taxon>
        <taxon>malvids</taxon>
        <taxon>Brassicales</taxon>
        <taxon>Brassicaceae</taxon>
        <taxon>Camelineae</taxon>
        <taxon>Camelina</taxon>
    </lineage>
</organism>
<keyword evidence="10" id="KW-1185">Reference proteome</keyword>
<dbReference type="Proteomes" id="UP000694864">
    <property type="component" value="Chromosome 14"/>
</dbReference>
<evidence type="ECO:0000313" key="10">
    <source>
        <dbReference type="Proteomes" id="UP000694864"/>
    </source>
</evidence>
<dbReference type="PANTHER" id="PTHR24186">
    <property type="entry name" value="PROTEIN PHOSPHATASE 1 REGULATORY SUBUNIT"/>
    <property type="match status" value="1"/>
</dbReference>
<feature type="transmembrane region" description="Helical" evidence="8">
    <location>
        <begin position="101"/>
        <end position="123"/>
    </location>
</feature>
<evidence type="ECO:0000256" key="3">
    <source>
        <dbReference type="ARBA" id="ARBA00022737"/>
    </source>
</evidence>
<keyword evidence="5" id="KW-0040">ANK repeat</keyword>
<accession>A0ABM0VZ51</accession>
<keyword evidence="2 8" id="KW-0812">Transmembrane</keyword>
<dbReference type="PANTHER" id="PTHR24186:SF38">
    <property type="entry name" value="ANKYRIN REPEAT FAMILY PROTEIN"/>
    <property type="match status" value="1"/>
</dbReference>
<reference evidence="11" key="2">
    <citation type="submission" date="2025-08" db="UniProtKB">
        <authorList>
            <consortium name="RefSeq"/>
        </authorList>
    </citation>
    <scope>IDENTIFICATION</scope>
    <source>
        <tissue evidence="11">Leaf</tissue>
    </source>
</reference>
<gene>
    <name evidence="11" type="primary">LOC104744121</name>
</gene>
<evidence type="ECO:0000256" key="8">
    <source>
        <dbReference type="SAM" id="Phobius"/>
    </source>
</evidence>
<protein>
    <submittedName>
        <fullName evidence="11">Ankyrin repeat-containing protein ITN1-like</fullName>
    </submittedName>
</protein>
<feature type="domain" description="PGG" evidence="9">
    <location>
        <begin position="18"/>
        <end position="90"/>
    </location>
</feature>
<feature type="transmembrane region" description="Helical" evidence="8">
    <location>
        <begin position="40"/>
        <end position="58"/>
    </location>
</feature>